<comment type="catalytic activity">
    <reaction evidence="2">
        <text>2,5-diamino-6-hydroxy-4-(5-phosphoribosylamino)-pyrimidine + H2O = 2,5,6-triamino-4-hydroxypyrimidine + D-ribose 5-phosphate</text>
        <dbReference type="Rhea" id="RHEA:23436"/>
        <dbReference type="ChEBI" id="CHEBI:15377"/>
        <dbReference type="ChEBI" id="CHEBI:58614"/>
        <dbReference type="ChEBI" id="CHEBI:78346"/>
        <dbReference type="ChEBI" id="CHEBI:137796"/>
    </reaction>
</comment>
<dbReference type="InterPro" id="IPR012816">
    <property type="entry name" value="NADAR"/>
</dbReference>
<evidence type="ECO:0000256" key="2">
    <source>
        <dbReference type="ARBA" id="ARBA00000751"/>
    </source>
</evidence>
<evidence type="ECO:0000313" key="5">
    <source>
        <dbReference type="Proteomes" id="UP000520814"/>
    </source>
</evidence>
<proteinExistence type="predicted"/>
<feature type="domain" description="NADAR" evidence="3">
    <location>
        <begin position="1"/>
        <end position="140"/>
    </location>
</feature>
<sequence length="145" mass="16690">MFYRINEVPYGAFSNFSPHPFTLDGHLWPTSEHYFQAQKFVGHPAHQDEIRLAASPMEAAEKGRERHRPLRPDWNVVRDDVMRRALAAKFAAHPELTALLLSTGDEILIEKTTNDYYWGCGTEGTGKNRLGELLMELRKERQDAH</sequence>
<dbReference type="NCBIfam" id="TIGR02464">
    <property type="entry name" value="ribofla_fusion"/>
    <property type="match status" value="1"/>
</dbReference>
<evidence type="ECO:0000256" key="1">
    <source>
        <dbReference type="ARBA" id="ARBA00000022"/>
    </source>
</evidence>
<dbReference type="Pfam" id="PF08719">
    <property type="entry name" value="NADAR"/>
    <property type="match status" value="1"/>
</dbReference>
<dbReference type="InterPro" id="IPR037238">
    <property type="entry name" value="YbiA-like_sf"/>
</dbReference>
<keyword evidence="5" id="KW-1185">Reference proteome</keyword>
<name>A0A7W9SPV0_ARMRO</name>
<dbReference type="EMBL" id="JACHGW010000002">
    <property type="protein sequence ID" value="MBB6049799.1"/>
    <property type="molecule type" value="Genomic_DNA"/>
</dbReference>
<evidence type="ECO:0000259" key="3">
    <source>
        <dbReference type="Pfam" id="PF08719"/>
    </source>
</evidence>
<comment type="catalytic activity">
    <reaction evidence="1">
        <text>5-amino-6-(5-phospho-D-ribosylamino)uracil + H2O = 5,6-diaminouracil + D-ribose 5-phosphate</text>
        <dbReference type="Rhea" id="RHEA:55020"/>
        <dbReference type="ChEBI" id="CHEBI:15377"/>
        <dbReference type="ChEBI" id="CHEBI:46252"/>
        <dbReference type="ChEBI" id="CHEBI:58453"/>
        <dbReference type="ChEBI" id="CHEBI:78346"/>
    </reaction>
</comment>
<gene>
    <name evidence="4" type="ORF">HNQ39_001590</name>
</gene>
<comment type="caution">
    <text evidence="4">The sequence shown here is derived from an EMBL/GenBank/DDBJ whole genome shotgun (WGS) entry which is preliminary data.</text>
</comment>
<dbReference type="Proteomes" id="UP000520814">
    <property type="component" value="Unassembled WGS sequence"/>
</dbReference>
<accession>A0A7W9SPV0</accession>
<reference evidence="4 5" key="1">
    <citation type="submission" date="2020-08" db="EMBL/GenBank/DDBJ databases">
        <title>Genomic Encyclopedia of Type Strains, Phase IV (KMG-IV): sequencing the most valuable type-strain genomes for metagenomic binning, comparative biology and taxonomic classification.</title>
        <authorList>
            <person name="Goeker M."/>
        </authorList>
    </citation>
    <scope>NUCLEOTIDE SEQUENCE [LARGE SCALE GENOMIC DNA]</scope>
    <source>
        <strain evidence="4 5">DSM 23562</strain>
    </source>
</reference>
<dbReference type="SUPFAM" id="SSF143990">
    <property type="entry name" value="YbiA-like"/>
    <property type="match status" value="1"/>
</dbReference>
<dbReference type="CDD" id="cd15457">
    <property type="entry name" value="NADAR"/>
    <property type="match status" value="1"/>
</dbReference>
<organism evidence="4 5">
    <name type="scientific">Armatimonas rosea</name>
    <dbReference type="NCBI Taxonomy" id="685828"/>
    <lineage>
        <taxon>Bacteria</taxon>
        <taxon>Bacillati</taxon>
        <taxon>Armatimonadota</taxon>
        <taxon>Armatimonadia</taxon>
        <taxon>Armatimonadales</taxon>
        <taxon>Armatimonadaceae</taxon>
        <taxon>Armatimonas</taxon>
    </lineage>
</organism>
<dbReference type="Gene3D" id="1.10.357.40">
    <property type="entry name" value="YbiA-like"/>
    <property type="match status" value="1"/>
</dbReference>
<dbReference type="AlphaFoldDB" id="A0A7W9SPV0"/>
<evidence type="ECO:0000313" key="4">
    <source>
        <dbReference type="EMBL" id="MBB6049799.1"/>
    </source>
</evidence>
<protein>
    <recommendedName>
        <fullName evidence="3">NADAR domain-containing protein</fullName>
    </recommendedName>
</protein>